<organism evidence="15 16">
    <name type="scientific">Phormidium tenue FACHB-1050</name>
    <dbReference type="NCBI Taxonomy" id="2692857"/>
    <lineage>
        <taxon>Bacteria</taxon>
        <taxon>Bacillati</taxon>
        <taxon>Cyanobacteriota</taxon>
        <taxon>Cyanophyceae</taxon>
        <taxon>Oscillatoriophycideae</taxon>
        <taxon>Oscillatoriales</taxon>
        <taxon>Oscillatoriaceae</taxon>
        <taxon>Phormidium</taxon>
    </lineage>
</organism>
<name>A0ABR8CHJ0_9CYAN</name>
<dbReference type="PROSITE" id="PS50113">
    <property type="entry name" value="PAC"/>
    <property type="match status" value="2"/>
</dbReference>
<dbReference type="Proteomes" id="UP000618445">
    <property type="component" value="Unassembled WGS sequence"/>
</dbReference>
<evidence type="ECO:0000259" key="12">
    <source>
        <dbReference type="PROSITE" id="PS50112"/>
    </source>
</evidence>
<protein>
    <recommendedName>
        <fullName evidence="2">histidine kinase</fullName>
        <ecNumber evidence="2">2.7.13.3</ecNumber>
    </recommendedName>
</protein>
<dbReference type="Pfam" id="PF00512">
    <property type="entry name" value="HisKA"/>
    <property type="match status" value="1"/>
</dbReference>
<dbReference type="CDD" id="cd17546">
    <property type="entry name" value="REC_hyHK_CKI1_RcsC-like"/>
    <property type="match status" value="1"/>
</dbReference>
<dbReference type="PANTHER" id="PTHR43047">
    <property type="entry name" value="TWO-COMPONENT HISTIDINE PROTEIN KINASE"/>
    <property type="match status" value="1"/>
</dbReference>
<dbReference type="SMART" id="SM00086">
    <property type="entry name" value="PAC"/>
    <property type="match status" value="3"/>
</dbReference>
<dbReference type="Gene3D" id="3.30.565.10">
    <property type="entry name" value="Histidine kinase-like ATPase, C-terminal domain"/>
    <property type="match status" value="1"/>
</dbReference>
<dbReference type="InterPro" id="IPR035965">
    <property type="entry name" value="PAS-like_dom_sf"/>
</dbReference>
<feature type="domain" description="PAC" evidence="13">
    <location>
        <begin position="272"/>
        <end position="324"/>
    </location>
</feature>
<dbReference type="InterPro" id="IPR013767">
    <property type="entry name" value="PAS_fold"/>
</dbReference>
<evidence type="ECO:0000256" key="1">
    <source>
        <dbReference type="ARBA" id="ARBA00000085"/>
    </source>
</evidence>
<dbReference type="PROSITE" id="PS50109">
    <property type="entry name" value="HIS_KIN"/>
    <property type="match status" value="1"/>
</dbReference>
<gene>
    <name evidence="15" type="ORF">H6G05_20595</name>
</gene>
<dbReference type="InterPro" id="IPR003661">
    <property type="entry name" value="HisK_dim/P_dom"/>
</dbReference>
<keyword evidence="5" id="KW-0418">Kinase</keyword>
<feature type="coiled-coil region" evidence="9">
    <location>
        <begin position="164"/>
        <end position="201"/>
    </location>
</feature>
<dbReference type="Gene3D" id="1.10.287.130">
    <property type="match status" value="1"/>
</dbReference>
<feature type="domain" description="PAS" evidence="12">
    <location>
        <begin position="343"/>
        <end position="388"/>
    </location>
</feature>
<dbReference type="PANTHER" id="PTHR43047:SF63">
    <property type="entry name" value="HISTIDINE KINASE"/>
    <property type="match status" value="1"/>
</dbReference>
<accession>A0ABR8CHJ0</accession>
<feature type="domain" description="Response regulatory" evidence="11">
    <location>
        <begin position="875"/>
        <end position="989"/>
    </location>
</feature>
<dbReference type="SUPFAM" id="SSF47384">
    <property type="entry name" value="Homodimeric domain of signal transducing histidine kinase"/>
    <property type="match status" value="1"/>
</dbReference>
<dbReference type="Pfam" id="PF00571">
    <property type="entry name" value="CBS"/>
    <property type="match status" value="2"/>
</dbReference>
<keyword evidence="16" id="KW-1185">Reference proteome</keyword>
<dbReference type="InterPro" id="IPR001610">
    <property type="entry name" value="PAC"/>
</dbReference>
<dbReference type="SMART" id="SM00387">
    <property type="entry name" value="HATPase_c"/>
    <property type="match status" value="1"/>
</dbReference>
<feature type="modified residue" description="4-aspartylphosphate" evidence="7">
    <location>
        <position position="924"/>
    </location>
</feature>
<dbReference type="PRINTS" id="PR00344">
    <property type="entry name" value="BCTRLSENSOR"/>
</dbReference>
<dbReference type="InterPro" id="IPR003594">
    <property type="entry name" value="HATPase_dom"/>
</dbReference>
<dbReference type="SUPFAM" id="SSF52172">
    <property type="entry name" value="CheY-like"/>
    <property type="match status" value="1"/>
</dbReference>
<feature type="domain" description="PAS" evidence="12">
    <location>
        <begin position="198"/>
        <end position="269"/>
    </location>
</feature>
<dbReference type="Gene3D" id="3.30.450.20">
    <property type="entry name" value="PAS domain"/>
    <property type="match status" value="3"/>
</dbReference>
<evidence type="ECO:0000259" key="14">
    <source>
        <dbReference type="PROSITE" id="PS51371"/>
    </source>
</evidence>
<evidence type="ECO:0000313" key="15">
    <source>
        <dbReference type="EMBL" id="MBD2319231.1"/>
    </source>
</evidence>
<dbReference type="InterPro" id="IPR000700">
    <property type="entry name" value="PAS-assoc_C"/>
</dbReference>
<evidence type="ECO:0000256" key="2">
    <source>
        <dbReference type="ARBA" id="ARBA00012438"/>
    </source>
</evidence>
<keyword evidence="6" id="KW-0902">Two-component regulatory system</keyword>
<dbReference type="RefSeq" id="WP_190580991.1">
    <property type="nucleotide sequence ID" value="NZ_CAWPQU010000040.1"/>
</dbReference>
<dbReference type="SUPFAM" id="SSF54631">
    <property type="entry name" value="CBS-domain pair"/>
    <property type="match status" value="1"/>
</dbReference>
<dbReference type="InterPro" id="IPR036890">
    <property type="entry name" value="HATPase_C_sf"/>
</dbReference>
<feature type="domain" description="Histidine kinase" evidence="10">
    <location>
        <begin position="618"/>
        <end position="847"/>
    </location>
</feature>
<dbReference type="InterPro" id="IPR000644">
    <property type="entry name" value="CBS_dom"/>
</dbReference>
<evidence type="ECO:0000259" key="11">
    <source>
        <dbReference type="PROSITE" id="PS50110"/>
    </source>
</evidence>
<dbReference type="InterPro" id="IPR005467">
    <property type="entry name" value="His_kinase_dom"/>
</dbReference>
<feature type="domain" description="PAC" evidence="13">
    <location>
        <begin position="431"/>
        <end position="483"/>
    </location>
</feature>
<dbReference type="EC" id="2.7.13.3" evidence="2"/>
<evidence type="ECO:0000256" key="5">
    <source>
        <dbReference type="ARBA" id="ARBA00022777"/>
    </source>
</evidence>
<dbReference type="SMART" id="SM00388">
    <property type="entry name" value="HisKA"/>
    <property type="match status" value="1"/>
</dbReference>
<proteinExistence type="predicted"/>
<dbReference type="InterPro" id="IPR001789">
    <property type="entry name" value="Sig_transdc_resp-reg_receiver"/>
</dbReference>
<dbReference type="CDD" id="cd16922">
    <property type="entry name" value="HATPase_EvgS-ArcB-TorS-like"/>
    <property type="match status" value="1"/>
</dbReference>
<dbReference type="NCBIfam" id="TIGR00229">
    <property type="entry name" value="sensory_box"/>
    <property type="match status" value="3"/>
</dbReference>
<dbReference type="SMART" id="SM00091">
    <property type="entry name" value="PAS"/>
    <property type="match status" value="3"/>
</dbReference>
<reference evidence="15 16" key="1">
    <citation type="journal article" date="2020" name="ISME J.">
        <title>Comparative genomics reveals insights into cyanobacterial evolution and habitat adaptation.</title>
        <authorList>
            <person name="Chen M.Y."/>
            <person name="Teng W.K."/>
            <person name="Zhao L."/>
            <person name="Hu C.X."/>
            <person name="Zhou Y.K."/>
            <person name="Han B.P."/>
            <person name="Song L.R."/>
            <person name="Shu W.S."/>
        </authorList>
    </citation>
    <scope>NUCLEOTIDE SEQUENCE [LARGE SCALE GENOMIC DNA]</scope>
    <source>
        <strain evidence="15 16">FACHB-1050</strain>
    </source>
</reference>
<feature type="domain" description="CBS" evidence="14">
    <location>
        <begin position="82"/>
        <end position="140"/>
    </location>
</feature>
<dbReference type="InterPro" id="IPR011006">
    <property type="entry name" value="CheY-like_superfamily"/>
</dbReference>
<evidence type="ECO:0000313" key="16">
    <source>
        <dbReference type="Proteomes" id="UP000618445"/>
    </source>
</evidence>
<dbReference type="SMART" id="SM00448">
    <property type="entry name" value="REC"/>
    <property type="match status" value="1"/>
</dbReference>
<dbReference type="PROSITE" id="PS51371">
    <property type="entry name" value="CBS"/>
    <property type="match status" value="2"/>
</dbReference>
<dbReference type="SUPFAM" id="SSF55785">
    <property type="entry name" value="PYP-like sensor domain (PAS domain)"/>
    <property type="match status" value="3"/>
</dbReference>
<keyword evidence="3 7" id="KW-0597">Phosphoprotein</keyword>
<evidence type="ECO:0000256" key="8">
    <source>
        <dbReference type="PROSITE-ProRule" id="PRU00703"/>
    </source>
</evidence>
<dbReference type="InterPro" id="IPR004358">
    <property type="entry name" value="Sig_transdc_His_kin-like_C"/>
</dbReference>
<dbReference type="Pfam" id="PF02518">
    <property type="entry name" value="HATPase_c"/>
    <property type="match status" value="1"/>
</dbReference>
<evidence type="ECO:0000256" key="6">
    <source>
        <dbReference type="ARBA" id="ARBA00023012"/>
    </source>
</evidence>
<dbReference type="Gene3D" id="3.40.50.2300">
    <property type="match status" value="1"/>
</dbReference>
<keyword evidence="4" id="KW-0808">Transferase</keyword>
<evidence type="ECO:0000256" key="9">
    <source>
        <dbReference type="SAM" id="Coils"/>
    </source>
</evidence>
<dbReference type="Pfam" id="PF00072">
    <property type="entry name" value="Response_reg"/>
    <property type="match status" value="1"/>
</dbReference>
<dbReference type="SMART" id="SM00116">
    <property type="entry name" value="CBS"/>
    <property type="match status" value="2"/>
</dbReference>
<feature type="domain" description="CBS" evidence="14">
    <location>
        <begin position="7"/>
        <end position="75"/>
    </location>
</feature>
<keyword evidence="9" id="KW-0175">Coiled coil</keyword>
<dbReference type="CDD" id="cd00130">
    <property type="entry name" value="PAS"/>
    <property type="match status" value="3"/>
</dbReference>
<dbReference type="Pfam" id="PF13426">
    <property type="entry name" value="PAS_9"/>
    <property type="match status" value="2"/>
</dbReference>
<comment type="catalytic activity">
    <reaction evidence="1">
        <text>ATP + protein L-histidine = ADP + protein N-phospho-L-histidine.</text>
        <dbReference type="EC" id="2.7.13.3"/>
    </reaction>
</comment>
<keyword evidence="8" id="KW-0129">CBS domain</keyword>
<dbReference type="InterPro" id="IPR046342">
    <property type="entry name" value="CBS_dom_sf"/>
</dbReference>
<evidence type="ECO:0000256" key="4">
    <source>
        <dbReference type="ARBA" id="ARBA00022679"/>
    </source>
</evidence>
<dbReference type="Pfam" id="PF00989">
    <property type="entry name" value="PAS"/>
    <property type="match status" value="1"/>
</dbReference>
<dbReference type="PROSITE" id="PS50112">
    <property type="entry name" value="PAS"/>
    <property type="match status" value="2"/>
</dbReference>
<dbReference type="SUPFAM" id="SSF55874">
    <property type="entry name" value="ATPase domain of HSP90 chaperone/DNA topoisomerase II/histidine kinase"/>
    <property type="match status" value="1"/>
</dbReference>
<evidence type="ECO:0000259" key="13">
    <source>
        <dbReference type="PROSITE" id="PS50113"/>
    </source>
</evidence>
<sequence>MFQGSEINPIFWNSPPLVVTPHTTVLEAIAKMREADSSYVLVMASDEIDSRSDLLGILTGGDIIRMILKGCLFDQLLVKDEMCSPVITIQESELTDLNSVLQLLYSYQISRLPVLNGDRLVGVLTQNDLIDLLAENVLESKSFKYKTQNSLNLPDIQIQDESCLSLLLETYEELQINVEELKTIEEELRLRNIELENIQRQYQDLFDFAPDGYLVTDCVGLVVLSANLAICNFLSIPKEDLYLKNLHSLVDPSDIPLLYSNLRQGFREKTRLTWEMSLKLSDGSYCPVEVSVSKILCLLDNSTTLQWLFRDISDRKQAQQALQELNQSLETKIEQRTRELWQVNKLHRTILDSTDYSIITTDRNGIIQVFNQGAEQMFGYSMGEIVGQVTPVIFHDAQELAERAITISAELGQDINGLAIFTAKASLGIACEEEWTGIHKDGSRFPILLSMSALRDEKDQIFGFLGISKDVSDRKESEATLKQQLDAIEAASDGIAILQDNKYTYLNKSHVKIFGYDQPEELIGTSWLKLYTPEVIAKFENEIFPVIDRDRTWSGEAKALRKDGSSFDEELSLTLTDKGSLICVCRDISDRKKAESLLQTTNQELLRATMLKDEFLANMSHELRTPLNAILGITEGLSDESFGPLQEKQKSMLKVVENSGKHLLELINDILDLAKIEANEMTLDCQFSNIKDICQSSMMFVRQMAIQKNLQLDLRGAPSELATSLDERRIRQVLINLLSNAIKFTPSGGKITLEYALHRESISNENSPQAWVSLTVIDTGIGITSDNLHKLFQPFIQIDSPLNRQYDGTGLGLALVKKIVELHGGYVRATSEVGVGSQFAIALPYSSNISLQPQKPADISPSPSEIIESDRDLPLVLLAEDNEDSILMLTNYLEAKGFRLKITRNGQQVLDLVKVEPPDLILMDIQMPEVDGLEAIKYIRSKGFTMPIIATTASAMIAGREKCLAAGADDYISKPIKLKLLFTTIQQLYSKKNQSENES</sequence>
<comment type="caution">
    <text evidence="15">The sequence shown here is derived from an EMBL/GenBank/DDBJ whole genome shotgun (WGS) entry which is preliminary data.</text>
</comment>
<dbReference type="InterPro" id="IPR036097">
    <property type="entry name" value="HisK_dim/P_sf"/>
</dbReference>
<dbReference type="InterPro" id="IPR000014">
    <property type="entry name" value="PAS"/>
</dbReference>
<dbReference type="PROSITE" id="PS50110">
    <property type="entry name" value="RESPONSE_REGULATORY"/>
    <property type="match status" value="1"/>
</dbReference>
<dbReference type="CDD" id="cd00082">
    <property type="entry name" value="HisKA"/>
    <property type="match status" value="1"/>
</dbReference>
<evidence type="ECO:0000256" key="7">
    <source>
        <dbReference type="PROSITE-ProRule" id="PRU00169"/>
    </source>
</evidence>
<dbReference type="EMBL" id="JACJQY010000045">
    <property type="protein sequence ID" value="MBD2319231.1"/>
    <property type="molecule type" value="Genomic_DNA"/>
</dbReference>
<evidence type="ECO:0000259" key="10">
    <source>
        <dbReference type="PROSITE" id="PS50109"/>
    </source>
</evidence>
<evidence type="ECO:0000256" key="3">
    <source>
        <dbReference type="ARBA" id="ARBA00022553"/>
    </source>
</evidence>
<dbReference type="Gene3D" id="3.10.580.10">
    <property type="entry name" value="CBS-domain"/>
    <property type="match status" value="1"/>
</dbReference>